<dbReference type="PROSITE" id="PS50053">
    <property type="entry name" value="UBIQUITIN_2"/>
    <property type="match status" value="1"/>
</dbReference>
<keyword evidence="7" id="KW-1185">Reference proteome</keyword>
<keyword evidence="3" id="KW-0677">Repeat</keyword>
<dbReference type="PANTHER" id="PTHR24369:SF210">
    <property type="entry name" value="CHAOPTIN-RELATED"/>
    <property type="match status" value="1"/>
</dbReference>
<dbReference type="Gene3D" id="3.80.10.10">
    <property type="entry name" value="Ribonuclease Inhibitor"/>
    <property type="match status" value="1"/>
</dbReference>
<accession>A0A0N0U594</accession>
<keyword evidence="1" id="KW-0433">Leucine-rich repeat</keyword>
<dbReference type="InterPro" id="IPR003591">
    <property type="entry name" value="Leu-rich_rpt_typical-subtyp"/>
</dbReference>
<dbReference type="SUPFAM" id="SSF54236">
    <property type="entry name" value="Ubiquitin-like"/>
    <property type="match status" value="1"/>
</dbReference>
<dbReference type="EMBL" id="KQ435794">
    <property type="protein sequence ID" value="KOX73794.1"/>
    <property type="molecule type" value="Genomic_DNA"/>
</dbReference>
<proteinExistence type="predicted"/>
<evidence type="ECO:0000259" key="5">
    <source>
        <dbReference type="PROSITE" id="PS50053"/>
    </source>
</evidence>
<dbReference type="STRING" id="166423.A0A0N0U594"/>
<dbReference type="InterPro" id="IPR050541">
    <property type="entry name" value="LRR_TM_domain-containing"/>
</dbReference>
<evidence type="ECO:0000256" key="2">
    <source>
        <dbReference type="ARBA" id="ARBA00022729"/>
    </source>
</evidence>
<dbReference type="InterPro" id="IPR032675">
    <property type="entry name" value="LRR_dom_sf"/>
</dbReference>
<dbReference type="PANTHER" id="PTHR24369">
    <property type="entry name" value="ANTIGEN BSP, PUTATIVE-RELATED"/>
    <property type="match status" value="1"/>
</dbReference>
<dbReference type="InterPro" id="IPR026906">
    <property type="entry name" value="LRR_5"/>
</dbReference>
<gene>
    <name evidence="6" type="ORF">WN51_13872</name>
</gene>
<evidence type="ECO:0000313" key="6">
    <source>
        <dbReference type="EMBL" id="KOX73794.1"/>
    </source>
</evidence>
<keyword evidence="2 4" id="KW-0732">Signal</keyword>
<reference evidence="6 7" key="1">
    <citation type="submission" date="2015-07" db="EMBL/GenBank/DDBJ databases">
        <title>The genome of Melipona quadrifasciata.</title>
        <authorList>
            <person name="Pan H."/>
            <person name="Kapheim K."/>
        </authorList>
    </citation>
    <scope>NUCLEOTIDE SEQUENCE [LARGE SCALE GENOMIC DNA]</scope>
    <source>
        <strain evidence="6">0111107301</strain>
        <tissue evidence="6">Whole body</tissue>
    </source>
</reference>
<organism evidence="6 7">
    <name type="scientific">Melipona quadrifasciata</name>
    <dbReference type="NCBI Taxonomy" id="166423"/>
    <lineage>
        <taxon>Eukaryota</taxon>
        <taxon>Metazoa</taxon>
        <taxon>Ecdysozoa</taxon>
        <taxon>Arthropoda</taxon>
        <taxon>Hexapoda</taxon>
        <taxon>Insecta</taxon>
        <taxon>Pterygota</taxon>
        <taxon>Neoptera</taxon>
        <taxon>Endopterygota</taxon>
        <taxon>Hymenoptera</taxon>
        <taxon>Apocrita</taxon>
        <taxon>Aculeata</taxon>
        <taxon>Apoidea</taxon>
        <taxon>Anthophila</taxon>
        <taxon>Apidae</taxon>
        <taxon>Melipona</taxon>
    </lineage>
</organism>
<feature type="domain" description="Ubiquitin-like" evidence="5">
    <location>
        <begin position="316"/>
        <end position="393"/>
    </location>
</feature>
<evidence type="ECO:0000256" key="4">
    <source>
        <dbReference type="SAM" id="SignalP"/>
    </source>
</evidence>
<dbReference type="Gene3D" id="3.10.20.90">
    <property type="entry name" value="Phosphatidylinositol 3-kinase Catalytic Subunit, Chain A, domain 1"/>
    <property type="match status" value="1"/>
</dbReference>
<dbReference type="AlphaFoldDB" id="A0A0N0U594"/>
<evidence type="ECO:0000256" key="3">
    <source>
        <dbReference type="ARBA" id="ARBA00022737"/>
    </source>
</evidence>
<dbReference type="Pfam" id="PF13306">
    <property type="entry name" value="LRR_5"/>
    <property type="match status" value="1"/>
</dbReference>
<evidence type="ECO:0000256" key="1">
    <source>
        <dbReference type="ARBA" id="ARBA00022614"/>
    </source>
</evidence>
<feature type="signal peptide" evidence="4">
    <location>
        <begin position="1"/>
        <end position="19"/>
    </location>
</feature>
<dbReference type="Proteomes" id="UP000053105">
    <property type="component" value="Unassembled WGS sequence"/>
</dbReference>
<dbReference type="InterPro" id="IPR000626">
    <property type="entry name" value="Ubiquitin-like_dom"/>
</dbReference>
<dbReference type="GO" id="GO:0005886">
    <property type="term" value="C:plasma membrane"/>
    <property type="evidence" value="ECO:0007669"/>
    <property type="project" value="TreeGrafter"/>
</dbReference>
<dbReference type="CDD" id="cd17039">
    <property type="entry name" value="Ubl_ubiquitin_like"/>
    <property type="match status" value="1"/>
</dbReference>
<name>A0A0N0U594_9HYME</name>
<dbReference type="InterPro" id="IPR001611">
    <property type="entry name" value="Leu-rich_rpt"/>
</dbReference>
<dbReference type="PROSITE" id="PS51450">
    <property type="entry name" value="LRR"/>
    <property type="match status" value="1"/>
</dbReference>
<dbReference type="OrthoDB" id="676979at2759"/>
<dbReference type="InterPro" id="IPR029071">
    <property type="entry name" value="Ubiquitin-like_domsf"/>
</dbReference>
<evidence type="ECO:0000313" key="7">
    <source>
        <dbReference type="Proteomes" id="UP000053105"/>
    </source>
</evidence>
<dbReference type="SMART" id="SM00369">
    <property type="entry name" value="LRR_TYP"/>
    <property type="match status" value="4"/>
</dbReference>
<feature type="chain" id="PRO_5005859833" evidence="4">
    <location>
        <begin position="20"/>
        <end position="393"/>
    </location>
</feature>
<dbReference type="SUPFAM" id="SSF52058">
    <property type="entry name" value="L domain-like"/>
    <property type="match status" value="1"/>
</dbReference>
<sequence length="393" mass="45967">MKHLLNALFIFNLLANVMADPTNCQTIIETRDNSVTFFCTKVTNLTVLEKANINSTYIEISDSKIPNVPGYSFSRFAANLITLDLHGSSIRAISSSAFVGLEKLQNLLLWGNKLRVVQHEWFINTYNLRTLDVSFNDVVEIEDSVFELLPNLENFYFDYNKIKSIKYHLFAYLQNLKNVKFEKNPLNWGYRAYLTWQLENQNVRYGEDWEEWGWMNIVIKECSQSGYGEIPKDTVLDCIVKNLLNYTYEVFSTNMIQQNVKCTEKARQLVRCMRPKNVTGNTDDETARRILEDYTAILPTISRSNAKFSTSCHPIVTIYRLEGPRLELPISYSETVGYLKQMVSKLLDERNLNWKPEKMRLWLRGFYMEDNRIISDYKLSSKDRIMLLLDDRC</sequence>
<protein>
    <submittedName>
        <fullName evidence="6">Leucine-rich repeat and fibronectin type III domain-containing protein 1</fullName>
    </submittedName>
</protein>